<dbReference type="Pfam" id="PF00237">
    <property type="entry name" value="Ribosomal_L22"/>
    <property type="match status" value="1"/>
</dbReference>
<dbReference type="PANTHER" id="PTHR13501:SF8">
    <property type="entry name" value="LARGE RIBOSOMAL SUBUNIT PROTEIN UL22M"/>
    <property type="match status" value="1"/>
</dbReference>
<evidence type="ECO:0000256" key="3">
    <source>
        <dbReference type="ARBA" id="ARBA00023274"/>
    </source>
</evidence>
<keyword evidence="5" id="KW-0699">rRNA-binding</keyword>
<evidence type="ECO:0000256" key="2">
    <source>
        <dbReference type="ARBA" id="ARBA00022980"/>
    </source>
</evidence>
<dbReference type="PANTHER" id="PTHR13501">
    <property type="entry name" value="CHLOROPLAST 50S RIBOSOMAL PROTEIN L22-RELATED"/>
    <property type="match status" value="1"/>
</dbReference>
<dbReference type="Gene3D" id="3.90.470.10">
    <property type="entry name" value="Ribosomal protein L22/L17"/>
    <property type="match status" value="1"/>
</dbReference>
<sequence>MEVKVKKRYLKTSPNKVRPILKLIRGKKAQYAVDSLRFLNKGFASDILKLIVSGIAAAREKDIEEDHLFVKSMTCDDASRLKRHRYGSRGRVVKVVKRSSHLFLTLSDQNDKETVTKDSPVSTVNRK</sequence>
<dbReference type="Proteomes" id="UP000178583">
    <property type="component" value="Unassembled WGS sequence"/>
</dbReference>
<comment type="similarity">
    <text evidence="1 4">Belongs to the universal ribosomal protein uL22 family.</text>
</comment>
<comment type="caution">
    <text evidence="7">The sequence shown here is derived from an EMBL/GenBank/DDBJ whole genome shotgun (WGS) entry which is preliminary data.</text>
</comment>
<keyword evidence="2 4" id="KW-0689">Ribosomal protein</keyword>
<dbReference type="AlphaFoldDB" id="A0A1F5E9M6"/>
<dbReference type="GO" id="GO:0022625">
    <property type="term" value="C:cytosolic large ribosomal subunit"/>
    <property type="evidence" value="ECO:0007669"/>
    <property type="project" value="TreeGrafter"/>
</dbReference>
<dbReference type="STRING" id="1797472.A2215_03380"/>
<accession>A0A1F5E9M6</accession>
<evidence type="ECO:0000313" key="8">
    <source>
        <dbReference type="Proteomes" id="UP000178583"/>
    </source>
</evidence>
<evidence type="ECO:0000256" key="1">
    <source>
        <dbReference type="ARBA" id="ARBA00009451"/>
    </source>
</evidence>
<dbReference type="InterPro" id="IPR001063">
    <property type="entry name" value="Ribosomal_uL22"/>
</dbReference>
<dbReference type="GO" id="GO:0006412">
    <property type="term" value="P:translation"/>
    <property type="evidence" value="ECO:0007669"/>
    <property type="project" value="InterPro"/>
</dbReference>
<keyword evidence="3 4" id="KW-0687">Ribonucleoprotein</keyword>
<dbReference type="GO" id="GO:0019843">
    <property type="term" value="F:rRNA binding"/>
    <property type="evidence" value="ECO:0007669"/>
    <property type="project" value="UniProtKB-KW"/>
</dbReference>
<keyword evidence="5" id="KW-0694">RNA-binding</keyword>
<organism evidence="7 8">
    <name type="scientific">Candidatus Berkelbacteria bacterium RIFOXYA2_FULL_43_10</name>
    <dbReference type="NCBI Taxonomy" id="1797472"/>
    <lineage>
        <taxon>Bacteria</taxon>
        <taxon>Candidatus Berkelbacteria</taxon>
    </lineage>
</organism>
<evidence type="ECO:0000256" key="6">
    <source>
        <dbReference type="RuleBase" id="RU004008"/>
    </source>
</evidence>
<dbReference type="SUPFAM" id="SSF54843">
    <property type="entry name" value="Ribosomal protein L22"/>
    <property type="match status" value="1"/>
</dbReference>
<dbReference type="GO" id="GO:0003735">
    <property type="term" value="F:structural constituent of ribosome"/>
    <property type="evidence" value="ECO:0007669"/>
    <property type="project" value="InterPro"/>
</dbReference>
<comment type="subunit">
    <text evidence="5">Part of the 50S ribosomal subunit.</text>
</comment>
<dbReference type="EMBL" id="MEZY01000022">
    <property type="protein sequence ID" value="OGD64119.1"/>
    <property type="molecule type" value="Genomic_DNA"/>
</dbReference>
<gene>
    <name evidence="7" type="ORF">A2215_03380</name>
</gene>
<evidence type="ECO:0000256" key="4">
    <source>
        <dbReference type="RuleBase" id="RU004005"/>
    </source>
</evidence>
<dbReference type="InterPro" id="IPR047867">
    <property type="entry name" value="Ribosomal_uL22_bac/org-type"/>
</dbReference>
<dbReference type="InterPro" id="IPR036394">
    <property type="entry name" value="Ribosomal_uL22_sf"/>
</dbReference>
<protein>
    <recommendedName>
        <fullName evidence="6">50S ribosomal protein L22</fullName>
    </recommendedName>
</protein>
<proteinExistence type="inferred from homology"/>
<evidence type="ECO:0000256" key="5">
    <source>
        <dbReference type="RuleBase" id="RU004006"/>
    </source>
</evidence>
<comment type="function">
    <text evidence="6">This protein binds specifically to 23S rRNA; its binding is stimulated by other ribosomal proteins, e.g., L4, L17, and L20. It is important during the early stages of 50S assembly. It makes multiple contacts with different domains of the 23S rRNA in the assembled 50S subunit and ribosome.</text>
</comment>
<evidence type="ECO:0000313" key="7">
    <source>
        <dbReference type="EMBL" id="OGD64119.1"/>
    </source>
</evidence>
<reference evidence="7 8" key="1">
    <citation type="journal article" date="2016" name="Nat. Commun.">
        <title>Thousands of microbial genomes shed light on interconnected biogeochemical processes in an aquifer system.</title>
        <authorList>
            <person name="Anantharaman K."/>
            <person name="Brown C.T."/>
            <person name="Hug L.A."/>
            <person name="Sharon I."/>
            <person name="Castelle C.J."/>
            <person name="Probst A.J."/>
            <person name="Thomas B.C."/>
            <person name="Singh A."/>
            <person name="Wilkins M.J."/>
            <person name="Karaoz U."/>
            <person name="Brodie E.L."/>
            <person name="Williams K.H."/>
            <person name="Hubbard S.S."/>
            <person name="Banfield J.F."/>
        </authorList>
    </citation>
    <scope>NUCLEOTIDE SEQUENCE [LARGE SCALE GENOMIC DNA]</scope>
</reference>
<name>A0A1F5E9M6_9BACT</name>